<feature type="compositionally biased region" description="Low complexity" evidence="1">
    <location>
        <begin position="57"/>
        <end position="70"/>
    </location>
</feature>
<dbReference type="PANTHER" id="PTHR10622:SF10">
    <property type="entry name" value="HET DOMAIN-CONTAINING PROTEIN"/>
    <property type="match status" value="1"/>
</dbReference>
<dbReference type="InterPro" id="IPR058525">
    <property type="entry name" value="DUF8212"/>
</dbReference>
<evidence type="ECO:0000259" key="2">
    <source>
        <dbReference type="Pfam" id="PF06985"/>
    </source>
</evidence>
<dbReference type="PANTHER" id="PTHR10622">
    <property type="entry name" value="HET DOMAIN-CONTAINING PROTEIN"/>
    <property type="match status" value="1"/>
</dbReference>
<name>A0A4V2JYT8_9APHY</name>
<feature type="region of interest" description="Disordered" evidence="1">
    <location>
        <begin position="55"/>
        <end position="77"/>
    </location>
</feature>
<dbReference type="Pfam" id="PF06985">
    <property type="entry name" value="HET"/>
    <property type="match status" value="1"/>
</dbReference>
<dbReference type="Proteomes" id="UP000292957">
    <property type="component" value="Unassembled WGS sequence"/>
</dbReference>
<evidence type="ECO:0000259" key="3">
    <source>
        <dbReference type="Pfam" id="PF26640"/>
    </source>
</evidence>
<protein>
    <submittedName>
        <fullName evidence="4">Heterokaryon incompatibility protein-domain-containing protein</fullName>
    </submittedName>
</protein>
<dbReference type="OrthoDB" id="2762557at2759"/>
<evidence type="ECO:0000256" key="1">
    <source>
        <dbReference type="SAM" id="MobiDB-lite"/>
    </source>
</evidence>
<dbReference type="EMBL" id="ML143543">
    <property type="protein sequence ID" value="TBU22423.1"/>
    <property type="molecule type" value="Genomic_DNA"/>
</dbReference>
<dbReference type="Pfam" id="PF26640">
    <property type="entry name" value="DUF8212"/>
    <property type="match status" value="1"/>
</dbReference>
<reference evidence="4" key="1">
    <citation type="submission" date="2019-01" db="EMBL/GenBank/DDBJ databases">
        <title>Draft genome sequences of three monokaryotic isolates of the white-rot basidiomycete fungus Dichomitus squalens.</title>
        <authorList>
            <consortium name="DOE Joint Genome Institute"/>
            <person name="Lopez S.C."/>
            <person name="Andreopoulos B."/>
            <person name="Pangilinan J."/>
            <person name="Lipzen A."/>
            <person name="Riley R."/>
            <person name="Ahrendt S."/>
            <person name="Ng V."/>
            <person name="Barry K."/>
            <person name="Daum C."/>
            <person name="Grigoriev I.V."/>
            <person name="Hilden K.S."/>
            <person name="Makela M.R."/>
            <person name="de Vries R.P."/>
        </authorList>
    </citation>
    <scope>NUCLEOTIDE SEQUENCE [LARGE SCALE GENOMIC DNA]</scope>
    <source>
        <strain evidence="4">OM18370.1</strain>
    </source>
</reference>
<feature type="region of interest" description="Disordered" evidence="1">
    <location>
        <begin position="630"/>
        <end position="662"/>
    </location>
</feature>
<organism evidence="4">
    <name type="scientific">Dichomitus squalens</name>
    <dbReference type="NCBI Taxonomy" id="114155"/>
    <lineage>
        <taxon>Eukaryota</taxon>
        <taxon>Fungi</taxon>
        <taxon>Dikarya</taxon>
        <taxon>Basidiomycota</taxon>
        <taxon>Agaricomycotina</taxon>
        <taxon>Agaricomycetes</taxon>
        <taxon>Polyporales</taxon>
        <taxon>Polyporaceae</taxon>
        <taxon>Dichomitus</taxon>
    </lineage>
</organism>
<gene>
    <name evidence="4" type="ORF">BD311DRAFT_676189</name>
</gene>
<evidence type="ECO:0000313" key="4">
    <source>
        <dbReference type="EMBL" id="TBU22423.1"/>
    </source>
</evidence>
<feature type="domain" description="Heterokaryon incompatibility" evidence="2">
    <location>
        <begin position="24"/>
        <end position="142"/>
    </location>
</feature>
<sequence length="662" mass="74146">MWLLNTARAELKFFPTPESVPGGYAVLSHVWDKQETTFQEIQTFRARCAQAAIRRPSSSNDTSSVTGSLSNSPASPRDLVSSKIRKFCILAEKDGYEWGWVDTCCINKDSSAELTEAINSMFRYYTLADVCYVYLSDVMTRSLDVLEKSYSDFRSSRWHRRGWTLQELIAPELVVFLSRSWELLGTKMDLAPLLESITKVPVDVLQLRVRPSDYCVAARMAWAANRETTRPEDEAYCLMGIFGIFMPVLYGEGKNAFRRLQEEIMRQIDDVSIFAWGAVVDGEHLADINLTAATTKFESIISTTSIFADSPSAFGFIGHNIEYPDDDDEGDVDHDSDSSKQSAFSLTSYGLLAHIPVFQYSVRDVGGYIAVLSGTRLKGARVHIGLHLQRVIQSRDRSRPLYRISLRPSTTPNLFGHLVLLDEDLRIRGLDRSSTEQEPAQWRTIYIAHRLPSSRLPRRLHKMSLSLHAPFSIPPSHARVLQRSVSLAADTALMESPWTGDSPASLSFAYRTELTNPLTGLTRFVFIPLRVFMGICSQRRPHVHWATATLDEGEPATTSPSTDDLVSMVSHDCSEHHVDDWSNNMKRFTIYDPRSSYHVHVELTCKPYHLHPATRNVHITASMASEIDVGGDGGLQGQRRLAGGDEGFHATGGDSMPAPVDF</sequence>
<dbReference type="AlphaFoldDB" id="A0A4V2JYT8"/>
<feature type="domain" description="DUF8212" evidence="3">
    <location>
        <begin position="255"/>
        <end position="359"/>
    </location>
</feature>
<proteinExistence type="predicted"/>
<dbReference type="InterPro" id="IPR010730">
    <property type="entry name" value="HET"/>
</dbReference>
<accession>A0A4V2JYT8</accession>